<evidence type="ECO:0000256" key="3">
    <source>
        <dbReference type="ARBA" id="ARBA00022692"/>
    </source>
</evidence>
<organism evidence="10 11">
    <name type="scientific">Trichobilharzia regenti</name>
    <name type="common">Nasal bird schistosome</name>
    <dbReference type="NCBI Taxonomy" id="157069"/>
    <lineage>
        <taxon>Eukaryota</taxon>
        <taxon>Metazoa</taxon>
        <taxon>Spiralia</taxon>
        <taxon>Lophotrochozoa</taxon>
        <taxon>Platyhelminthes</taxon>
        <taxon>Trematoda</taxon>
        <taxon>Digenea</taxon>
        <taxon>Strigeidida</taxon>
        <taxon>Schistosomatoidea</taxon>
        <taxon>Schistosomatidae</taxon>
        <taxon>Trichobilharzia</taxon>
    </lineage>
</organism>
<keyword evidence="2" id="KW-0597">Phosphoprotein</keyword>
<feature type="region of interest" description="Disordered" evidence="7">
    <location>
        <begin position="163"/>
        <end position="186"/>
    </location>
</feature>
<dbReference type="Gene3D" id="1.10.10.1180">
    <property type="entry name" value="MAN1, winged-helix domain"/>
    <property type="match status" value="1"/>
</dbReference>
<feature type="compositionally biased region" description="Polar residues" evidence="7">
    <location>
        <begin position="274"/>
        <end position="285"/>
    </location>
</feature>
<feature type="region of interest" description="Disordered" evidence="7">
    <location>
        <begin position="41"/>
        <end position="72"/>
    </location>
</feature>
<dbReference type="WBParaSite" id="TREG1_71340.1">
    <property type="protein sequence ID" value="TREG1_71340.1"/>
    <property type="gene ID" value="TREG1_71340"/>
</dbReference>
<keyword evidence="6" id="KW-0539">Nucleus</keyword>
<evidence type="ECO:0000256" key="2">
    <source>
        <dbReference type="ARBA" id="ARBA00022553"/>
    </source>
</evidence>
<dbReference type="PANTHER" id="PTHR13428">
    <property type="entry name" value="INNER NUCLEAR MEMBRANE PROTEIN MAN1 LEM DOMAIN CONTAINING PROTEIN"/>
    <property type="match status" value="1"/>
</dbReference>
<accession>A0AA85K5C6</accession>
<feature type="region of interest" description="Disordered" evidence="7">
    <location>
        <begin position="308"/>
        <end position="353"/>
    </location>
</feature>
<dbReference type="GO" id="GO:0006998">
    <property type="term" value="P:nuclear envelope organization"/>
    <property type="evidence" value="ECO:0007669"/>
    <property type="project" value="TreeGrafter"/>
</dbReference>
<sequence length="806" mass="91595">MAASLGDDELRRELKALGVDAGPITATTRSVYVKKLEKLQKERKQPLTAPAPKEFAQAPKQNAKIRKPTNVATQKDVVSTPVLPTLESSNVHNIRSPFIISRKRNIIEENREHATEGDRHLGNKLFSSTKVQSTRHEMVDLSEPYTDIFPSSSQLESSKVTGTFHNDTDEISSTASRRPTSVRNFSRSFTKSTTNYAPTKKTYVYIREDSADEDDTDEESTKPSPVSSTLSRVAGWLNRSAHEFAKPKSPGNESHYVKSTPRPRHSVHNDRLQISDTDNSDIENSTRSPFFKQLYSSPFRNMKSRDTGITTSPGLLFTPPSRSFERSKHHGTSVLSEDADMDDPSSSEKQYNQKKNVPSSLLFGKYFSSNVSYIPNLILISSISLFVILVASYLFLRDHHGEVGKMADVQKLLCRSSDGEYAKGLHRCLHDEDLTATLSVLGTLYDILSRYAGEFHCKIGSLNSPRLSVSTAERLVEHNLQMKGWPLFRKTDFHRVWENTLYVLLHVGKKHFHLVAIDATNSALGPFSHVGQIVELESLQPYFPGVCRLRQWFQWFTGVCTTVLCIALVCLVISFLAYGVYLLRSRRLRALERQACRVRELVAEVVYLLQNQLRENEANPDQPPYIPVYVIRERLRQKHHDVEKLWSEIVRYVYEVETCIAVQEWRGIGETWQWQSGTGWQGSAVMDKSQKPSFIVPPTECLKIRNMFSTEGIDERGRRRIKRELLKKLISCGPILHIGLDSVRTNGLVYVKCADADTAGRVFHSIHANYFDGRLLTVKFLRDAKYCLRFPEAHNVKQPLRLGDFE</sequence>
<proteinExistence type="predicted"/>
<evidence type="ECO:0000259" key="9">
    <source>
        <dbReference type="PROSITE" id="PS50954"/>
    </source>
</evidence>
<protein>
    <recommendedName>
        <fullName evidence="9">LEM domain-containing protein</fullName>
    </recommendedName>
</protein>
<dbReference type="SUPFAM" id="SSF63451">
    <property type="entry name" value="LEM domain"/>
    <property type="match status" value="1"/>
</dbReference>
<evidence type="ECO:0000313" key="10">
    <source>
        <dbReference type="Proteomes" id="UP000050795"/>
    </source>
</evidence>
<dbReference type="Proteomes" id="UP000050795">
    <property type="component" value="Unassembled WGS sequence"/>
</dbReference>
<dbReference type="Pfam" id="PF03020">
    <property type="entry name" value="LEM"/>
    <property type="match status" value="1"/>
</dbReference>
<evidence type="ECO:0000256" key="7">
    <source>
        <dbReference type="SAM" id="MobiDB-lite"/>
    </source>
</evidence>
<dbReference type="InterPro" id="IPR012677">
    <property type="entry name" value="Nucleotide-bd_a/b_plait_sf"/>
</dbReference>
<evidence type="ECO:0000256" key="8">
    <source>
        <dbReference type="SAM" id="Phobius"/>
    </source>
</evidence>
<evidence type="ECO:0000256" key="4">
    <source>
        <dbReference type="ARBA" id="ARBA00022989"/>
    </source>
</evidence>
<evidence type="ECO:0000256" key="6">
    <source>
        <dbReference type="ARBA" id="ARBA00023242"/>
    </source>
</evidence>
<dbReference type="AlphaFoldDB" id="A0AA85K5C6"/>
<feature type="transmembrane region" description="Helical" evidence="8">
    <location>
        <begin position="555"/>
        <end position="583"/>
    </location>
</feature>
<name>A0AA85K5C6_TRIRE</name>
<comment type="subcellular location">
    <subcellularLocation>
        <location evidence="1">Nucleus inner membrane</location>
        <topology evidence="1">Multi-pass membrane protein</topology>
    </subcellularLocation>
</comment>
<dbReference type="SMART" id="SM00540">
    <property type="entry name" value="LEM"/>
    <property type="match status" value="1"/>
</dbReference>
<dbReference type="PROSITE" id="PS50954">
    <property type="entry name" value="LEM"/>
    <property type="match status" value="1"/>
</dbReference>
<evidence type="ECO:0000256" key="1">
    <source>
        <dbReference type="ARBA" id="ARBA00004473"/>
    </source>
</evidence>
<feature type="transmembrane region" description="Helical" evidence="8">
    <location>
        <begin position="373"/>
        <end position="396"/>
    </location>
</feature>
<dbReference type="FunFam" id="1.10.720.40:FF:000001">
    <property type="entry name" value="LEM domain containing 2, isoform CRA_a"/>
    <property type="match status" value="1"/>
</dbReference>
<dbReference type="InterPro" id="IPR041885">
    <property type="entry name" value="MAN1_winged_helix_dom"/>
</dbReference>
<dbReference type="GO" id="GO:0005637">
    <property type="term" value="C:nuclear inner membrane"/>
    <property type="evidence" value="ECO:0007669"/>
    <property type="project" value="UniProtKB-SubCell"/>
</dbReference>
<reference evidence="10" key="1">
    <citation type="submission" date="2022-06" db="EMBL/GenBank/DDBJ databases">
        <authorList>
            <person name="Berger JAMES D."/>
            <person name="Berger JAMES D."/>
        </authorList>
    </citation>
    <scope>NUCLEOTIDE SEQUENCE [LARGE SCALE GENOMIC DNA]</scope>
</reference>
<reference evidence="11" key="2">
    <citation type="submission" date="2023-11" db="UniProtKB">
        <authorList>
            <consortium name="WormBaseParasite"/>
        </authorList>
    </citation>
    <scope>IDENTIFICATION</scope>
</reference>
<evidence type="ECO:0000256" key="5">
    <source>
        <dbReference type="ARBA" id="ARBA00023136"/>
    </source>
</evidence>
<dbReference type="Pfam" id="PF09402">
    <property type="entry name" value="MSC"/>
    <property type="match status" value="1"/>
</dbReference>
<feature type="compositionally biased region" description="Polar residues" evidence="7">
    <location>
        <begin position="222"/>
        <end position="231"/>
    </location>
</feature>
<keyword evidence="4 8" id="KW-1133">Transmembrane helix</keyword>
<feature type="domain" description="LEM" evidence="9">
    <location>
        <begin position="1"/>
        <end position="43"/>
    </location>
</feature>
<keyword evidence="5 8" id="KW-0472">Membrane</keyword>
<feature type="region of interest" description="Disordered" evidence="7">
    <location>
        <begin position="209"/>
        <end position="285"/>
    </location>
</feature>
<dbReference type="Gene3D" id="3.30.70.330">
    <property type="match status" value="1"/>
</dbReference>
<evidence type="ECO:0000313" key="11">
    <source>
        <dbReference type="WBParaSite" id="TREG1_71340.1"/>
    </source>
</evidence>
<keyword evidence="10" id="KW-1185">Reference proteome</keyword>
<keyword evidence="3 8" id="KW-0812">Transmembrane</keyword>
<dbReference type="InterPro" id="IPR011015">
    <property type="entry name" value="LEM/LEM-like_dom_sf"/>
</dbReference>
<dbReference type="InterPro" id="IPR052277">
    <property type="entry name" value="INM_ESCRT-Associated"/>
</dbReference>
<dbReference type="InterPro" id="IPR018996">
    <property type="entry name" value="Man1/Src1-like_C"/>
</dbReference>
<dbReference type="GO" id="GO:0030514">
    <property type="term" value="P:negative regulation of BMP signaling pathway"/>
    <property type="evidence" value="ECO:0007669"/>
    <property type="project" value="TreeGrafter"/>
</dbReference>
<dbReference type="GO" id="GO:0031490">
    <property type="term" value="F:chromatin DNA binding"/>
    <property type="evidence" value="ECO:0007669"/>
    <property type="project" value="TreeGrafter"/>
</dbReference>
<dbReference type="Gene3D" id="1.10.720.40">
    <property type="match status" value="1"/>
</dbReference>
<dbReference type="PANTHER" id="PTHR13428:SF12">
    <property type="entry name" value="INNER NUCLEAR MEMBRANE PROTEIN MAN1"/>
    <property type="match status" value="1"/>
</dbReference>
<dbReference type="InterPro" id="IPR003887">
    <property type="entry name" value="LEM_dom"/>
</dbReference>